<feature type="transmembrane region" description="Helical" evidence="1">
    <location>
        <begin position="73"/>
        <end position="91"/>
    </location>
</feature>
<evidence type="ECO:0000313" key="2">
    <source>
        <dbReference type="EMBL" id="MBB3727160.1"/>
    </source>
</evidence>
<dbReference type="RefSeq" id="WP_183647360.1">
    <property type="nucleotide sequence ID" value="NZ_BAAAXX010000106.1"/>
</dbReference>
<keyword evidence="1" id="KW-0812">Transmembrane</keyword>
<dbReference type="Proteomes" id="UP000579945">
    <property type="component" value="Unassembled WGS sequence"/>
</dbReference>
<feature type="transmembrane region" description="Helical" evidence="1">
    <location>
        <begin position="38"/>
        <end position="61"/>
    </location>
</feature>
<keyword evidence="1" id="KW-0472">Membrane</keyword>
<evidence type="ECO:0000256" key="1">
    <source>
        <dbReference type="SAM" id="Phobius"/>
    </source>
</evidence>
<feature type="transmembrane region" description="Helical" evidence="1">
    <location>
        <begin position="12"/>
        <end position="32"/>
    </location>
</feature>
<proteinExistence type="predicted"/>
<accession>A0A7W5V4E2</accession>
<dbReference type="EMBL" id="JACIBV010000001">
    <property type="protein sequence ID" value="MBB3727160.1"/>
    <property type="molecule type" value="Genomic_DNA"/>
</dbReference>
<keyword evidence="3" id="KW-1185">Reference proteome</keyword>
<comment type="caution">
    <text evidence="2">The sequence shown here is derived from an EMBL/GenBank/DDBJ whole genome shotgun (WGS) entry which is preliminary data.</text>
</comment>
<feature type="transmembrane region" description="Helical" evidence="1">
    <location>
        <begin position="103"/>
        <end position="121"/>
    </location>
</feature>
<sequence length="126" mass="12919">MNTLRKSLGALAIVYALSFYLGALLHTGFAIGPVTEPVVVPAVIVETVCGSALLAGAYGALAGRSWAWTGLRLGPAIALGGVLLGIVAITFGGGQSTPLNDWYHRIIATLLALSLGGALYASRARR</sequence>
<keyword evidence="1" id="KW-1133">Transmembrane helix</keyword>
<organism evidence="2 3">
    <name type="scientific">Nonomuraea dietziae</name>
    <dbReference type="NCBI Taxonomy" id="65515"/>
    <lineage>
        <taxon>Bacteria</taxon>
        <taxon>Bacillati</taxon>
        <taxon>Actinomycetota</taxon>
        <taxon>Actinomycetes</taxon>
        <taxon>Streptosporangiales</taxon>
        <taxon>Streptosporangiaceae</taxon>
        <taxon>Nonomuraea</taxon>
    </lineage>
</organism>
<gene>
    <name evidence="2" type="ORF">FHR33_003020</name>
</gene>
<protein>
    <submittedName>
        <fullName evidence="2">Uncharacterized protein</fullName>
    </submittedName>
</protein>
<evidence type="ECO:0000313" key="3">
    <source>
        <dbReference type="Proteomes" id="UP000579945"/>
    </source>
</evidence>
<dbReference type="AlphaFoldDB" id="A0A7W5V4E2"/>
<dbReference type="GeneID" id="95389476"/>
<reference evidence="2 3" key="1">
    <citation type="submission" date="2020-08" db="EMBL/GenBank/DDBJ databases">
        <title>Sequencing the genomes of 1000 actinobacteria strains.</title>
        <authorList>
            <person name="Klenk H.-P."/>
        </authorList>
    </citation>
    <scope>NUCLEOTIDE SEQUENCE [LARGE SCALE GENOMIC DNA]</scope>
    <source>
        <strain evidence="2 3">DSM 44320</strain>
    </source>
</reference>
<name>A0A7W5V4E2_9ACTN</name>